<organism evidence="1 2">
    <name type="scientific">Symbiodinium microadriaticum</name>
    <name type="common">Dinoflagellate</name>
    <name type="synonym">Zooxanthella microadriatica</name>
    <dbReference type="NCBI Taxonomy" id="2951"/>
    <lineage>
        <taxon>Eukaryota</taxon>
        <taxon>Sar</taxon>
        <taxon>Alveolata</taxon>
        <taxon>Dinophyceae</taxon>
        <taxon>Suessiales</taxon>
        <taxon>Symbiodiniaceae</taxon>
        <taxon>Symbiodinium</taxon>
    </lineage>
</organism>
<protein>
    <submittedName>
        <fullName evidence="1">Uncharacterized protein</fullName>
    </submittedName>
</protein>
<name>A0A1Q9DW33_SYMMI</name>
<gene>
    <name evidence="1" type="ORF">AK812_SmicGene18065</name>
</gene>
<evidence type="ECO:0000313" key="2">
    <source>
        <dbReference type="Proteomes" id="UP000186817"/>
    </source>
</evidence>
<keyword evidence="2" id="KW-1185">Reference proteome</keyword>
<comment type="caution">
    <text evidence="1">The sequence shown here is derived from an EMBL/GenBank/DDBJ whole genome shotgun (WGS) entry which is preliminary data.</text>
</comment>
<evidence type="ECO:0000313" key="1">
    <source>
        <dbReference type="EMBL" id="OLP99370.1"/>
    </source>
</evidence>
<proteinExistence type="predicted"/>
<reference evidence="1 2" key="1">
    <citation type="submission" date="2016-02" db="EMBL/GenBank/DDBJ databases">
        <title>Genome analysis of coral dinoflagellate symbionts highlights evolutionary adaptations to a symbiotic lifestyle.</title>
        <authorList>
            <person name="Aranda M."/>
            <person name="Li Y."/>
            <person name="Liew Y.J."/>
            <person name="Baumgarten S."/>
            <person name="Simakov O."/>
            <person name="Wilson M."/>
            <person name="Piel J."/>
            <person name="Ashoor H."/>
            <person name="Bougouffa S."/>
            <person name="Bajic V.B."/>
            <person name="Ryu T."/>
            <person name="Ravasi T."/>
            <person name="Bayer T."/>
            <person name="Micklem G."/>
            <person name="Kim H."/>
            <person name="Bhak J."/>
            <person name="Lajeunesse T.C."/>
            <person name="Voolstra C.R."/>
        </authorList>
    </citation>
    <scope>NUCLEOTIDE SEQUENCE [LARGE SCALE GENOMIC DNA]</scope>
    <source>
        <strain evidence="1 2">CCMP2467</strain>
    </source>
</reference>
<sequence length="115" mass="12647">MELDNRFNPGIQRPVYQRFSGYVARHRLAQFCEGILGTIENLQETAIAGICDYEESRLDPQALVSRLEAITVELRSMLADLNAFGDGSLAEGVEQHVAALAGQLGKVPRFSRVLG</sequence>
<dbReference type="Proteomes" id="UP000186817">
    <property type="component" value="Unassembled WGS sequence"/>
</dbReference>
<dbReference type="EMBL" id="LSRX01000364">
    <property type="protein sequence ID" value="OLP99370.1"/>
    <property type="molecule type" value="Genomic_DNA"/>
</dbReference>
<accession>A0A1Q9DW33</accession>
<dbReference type="AlphaFoldDB" id="A0A1Q9DW33"/>